<comment type="caution">
    <text evidence="1">The sequence shown here is derived from an EMBL/GenBank/DDBJ whole genome shotgun (WGS) entry which is preliminary data.</text>
</comment>
<accession>A0A4Q0YNC8</accession>
<dbReference type="CDD" id="cd00586">
    <property type="entry name" value="4HBT"/>
    <property type="match status" value="1"/>
</dbReference>
<dbReference type="SUPFAM" id="SSF54637">
    <property type="entry name" value="Thioesterase/thiol ester dehydrase-isomerase"/>
    <property type="match status" value="1"/>
</dbReference>
<dbReference type="InterPro" id="IPR051490">
    <property type="entry name" value="THEM6_lcsJ_thioesterase"/>
</dbReference>
<dbReference type="PANTHER" id="PTHR12475">
    <property type="match status" value="1"/>
</dbReference>
<dbReference type="Gene3D" id="3.10.129.10">
    <property type="entry name" value="Hotdog Thioesterase"/>
    <property type="match status" value="1"/>
</dbReference>
<dbReference type="RefSeq" id="WP_129123868.1">
    <property type="nucleotide sequence ID" value="NZ_PEIB01000037.1"/>
</dbReference>
<dbReference type="OrthoDB" id="3727779at2"/>
<reference evidence="1 2" key="1">
    <citation type="submission" date="2017-10" db="EMBL/GenBank/DDBJ databases">
        <title>Nyctiphanis sp. nov., isolated from the stomach of the euphausiid Nyctiphanes simplex (Hansen, 1911) in the Gulf of California.</title>
        <authorList>
            <person name="Gomez-Gil B."/>
            <person name="Aguilar-Mendez M."/>
            <person name="Lopez-Cortes A."/>
            <person name="Gomez-Gutierrez J."/>
            <person name="Roque A."/>
            <person name="Lang E."/>
            <person name="Gonzalez-Castillo A."/>
        </authorList>
    </citation>
    <scope>NUCLEOTIDE SEQUENCE [LARGE SCALE GENOMIC DNA]</scope>
    <source>
        <strain evidence="1 2">CAIM 600</strain>
    </source>
</reference>
<dbReference type="AlphaFoldDB" id="A0A4Q0YNC8"/>
<proteinExistence type="predicted"/>
<evidence type="ECO:0000313" key="2">
    <source>
        <dbReference type="Proteomes" id="UP000290287"/>
    </source>
</evidence>
<sequence>MNLLFRLLWVVLWKARQGKQTGAFDTSYISFRAWPTDCDVYMHMTNSRYSSFNDLARTNLLAKIGVLPTLIKRNMKFYVNASEFTFIRGIQPLQKFTIEARLVGWDEKYLYVEHRFVSKKGLHCIAHARAVITTAKGQQVHLTELLSEKRYEEQPQLPEAVIAWKSLLEKKKESSVQSGAGTEARAC</sequence>
<dbReference type="InterPro" id="IPR029069">
    <property type="entry name" value="HotDog_dom_sf"/>
</dbReference>
<evidence type="ECO:0000313" key="1">
    <source>
        <dbReference type="EMBL" id="RXJ71444.1"/>
    </source>
</evidence>
<dbReference type="EMBL" id="PEIB01000037">
    <property type="protein sequence ID" value="RXJ71444.1"/>
    <property type="molecule type" value="Genomic_DNA"/>
</dbReference>
<gene>
    <name evidence="1" type="ORF">CS022_20915</name>
</gene>
<protein>
    <submittedName>
        <fullName evidence="1">Thioesterase</fullName>
    </submittedName>
</protein>
<dbReference type="Proteomes" id="UP000290287">
    <property type="component" value="Unassembled WGS sequence"/>
</dbReference>
<keyword evidence="2" id="KW-1185">Reference proteome</keyword>
<name>A0A4Q0YNC8_9GAMM</name>
<organism evidence="1 2">
    <name type="scientific">Veronia nyctiphanis</name>
    <dbReference type="NCBI Taxonomy" id="1278244"/>
    <lineage>
        <taxon>Bacteria</taxon>
        <taxon>Pseudomonadati</taxon>
        <taxon>Pseudomonadota</taxon>
        <taxon>Gammaproteobacteria</taxon>
        <taxon>Vibrionales</taxon>
        <taxon>Vibrionaceae</taxon>
        <taxon>Veronia</taxon>
    </lineage>
</organism>
<dbReference type="Pfam" id="PF13279">
    <property type="entry name" value="4HBT_2"/>
    <property type="match status" value="1"/>
</dbReference>
<dbReference type="PANTHER" id="PTHR12475:SF4">
    <property type="entry name" value="PROTEIN THEM6"/>
    <property type="match status" value="1"/>
</dbReference>